<gene>
    <name evidence="2" type="ORF">POM88_035886</name>
</gene>
<keyword evidence="3" id="KW-1185">Reference proteome</keyword>
<evidence type="ECO:0000256" key="1">
    <source>
        <dbReference type="SAM" id="MobiDB-lite"/>
    </source>
</evidence>
<evidence type="ECO:0000313" key="2">
    <source>
        <dbReference type="EMBL" id="KAK1369794.1"/>
    </source>
</evidence>
<feature type="region of interest" description="Disordered" evidence="1">
    <location>
        <begin position="49"/>
        <end position="72"/>
    </location>
</feature>
<name>A0AAD8HNS8_9APIA</name>
<accession>A0AAD8HNS8</accession>
<organism evidence="2 3">
    <name type="scientific">Heracleum sosnowskyi</name>
    <dbReference type="NCBI Taxonomy" id="360622"/>
    <lineage>
        <taxon>Eukaryota</taxon>
        <taxon>Viridiplantae</taxon>
        <taxon>Streptophyta</taxon>
        <taxon>Embryophyta</taxon>
        <taxon>Tracheophyta</taxon>
        <taxon>Spermatophyta</taxon>
        <taxon>Magnoliopsida</taxon>
        <taxon>eudicotyledons</taxon>
        <taxon>Gunneridae</taxon>
        <taxon>Pentapetalae</taxon>
        <taxon>asterids</taxon>
        <taxon>campanulids</taxon>
        <taxon>Apiales</taxon>
        <taxon>Apiaceae</taxon>
        <taxon>Apioideae</taxon>
        <taxon>apioid superclade</taxon>
        <taxon>Tordylieae</taxon>
        <taxon>Tordyliinae</taxon>
        <taxon>Heracleum</taxon>
    </lineage>
</organism>
<comment type="caution">
    <text evidence="2">The sequence shown here is derived from an EMBL/GenBank/DDBJ whole genome shotgun (WGS) entry which is preliminary data.</text>
</comment>
<proteinExistence type="predicted"/>
<dbReference type="AlphaFoldDB" id="A0AAD8HNS8"/>
<reference evidence="2" key="1">
    <citation type="submission" date="2023-02" db="EMBL/GenBank/DDBJ databases">
        <title>Genome of toxic invasive species Heracleum sosnowskyi carries increased number of genes despite the absence of recent whole-genome duplications.</title>
        <authorList>
            <person name="Schelkunov M."/>
            <person name="Shtratnikova V."/>
            <person name="Makarenko M."/>
            <person name="Klepikova A."/>
            <person name="Omelchenko D."/>
            <person name="Novikova G."/>
            <person name="Obukhova E."/>
            <person name="Bogdanov V."/>
            <person name="Penin A."/>
            <person name="Logacheva M."/>
        </authorList>
    </citation>
    <scope>NUCLEOTIDE SEQUENCE</scope>
    <source>
        <strain evidence="2">Hsosn_3</strain>
        <tissue evidence="2">Leaf</tissue>
    </source>
</reference>
<sequence length="107" mass="12196">MGNPRPEKHARVRLNKDHTRLREFIHTSRKIVRHGREPYHFSSIRAVKQDVKDTTHTPQGISIDSSSSDPESNYLYPPLIASKSLTLCILPPSPSFPFLIAPRGFYS</sequence>
<dbReference type="EMBL" id="JAUIZM010000008">
    <property type="protein sequence ID" value="KAK1369794.1"/>
    <property type="molecule type" value="Genomic_DNA"/>
</dbReference>
<dbReference type="Proteomes" id="UP001237642">
    <property type="component" value="Unassembled WGS sequence"/>
</dbReference>
<protein>
    <submittedName>
        <fullName evidence="2">Uncharacterized protein</fullName>
    </submittedName>
</protein>
<evidence type="ECO:0000313" key="3">
    <source>
        <dbReference type="Proteomes" id="UP001237642"/>
    </source>
</evidence>
<reference evidence="2" key="2">
    <citation type="submission" date="2023-05" db="EMBL/GenBank/DDBJ databases">
        <authorList>
            <person name="Schelkunov M.I."/>
        </authorList>
    </citation>
    <scope>NUCLEOTIDE SEQUENCE</scope>
    <source>
        <strain evidence="2">Hsosn_3</strain>
        <tissue evidence="2">Leaf</tissue>
    </source>
</reference>